<dbReference type="SUPFAM" id="SSF53167">
    <property type="entry name" value="Purine and uridine phosphorylases"/>
    <property type="match status" value="1"/>
</dbReference>
<dbReference type="GO" id="GO:0003824">
    <property type="term" value="F:catalytic activity"/>
    <property type="evidence" value="ECO:0007669"/>
    <property type="project" value="InterPro"/>
</dbReference>
<accession>W3XE94</accession>
<dbReference type="Pfam" id="PF12796">
    <property type="entry name" value="Ank_2"/>
    <property type="match status" value="3"/>
</dbReference>
<evidence type="ECO:0000256" key="3">
    <source>
        <dbReference type="SAM" id="Coils"/>
    </source>
</evidence>
<dbReference type="InterPro" id="IPR056884">
    <property type="entry name" value="NPHP3-like_N"/>
</dbReference>
<dbReference type="InterPro" id="IPR002110">
    <property type="entry name" value="Ankyrin_rpt"/>
</dbReference>
<evidence type="ECO:0000256" key="1">
    <source>
        <dbReference type="ARBA" id="ARBA00022737"/>
    </source>
</evidence>
<dbReference type="Pfam" id="PF24883">
    <property type="entry name" value="NPHP3_N"/>
    <property type="match status" value="1"/>
</dbReference>
<feature type="repeat" description="ANK" evidence="2">
    <location>
        <begin position="961"/>
        <end position="993"/>
    </location>
</feature>
<dbReference type="InterPro" id="IPR053137">
    <property type="entry name" value="NLR-like"/>
</dbReference>
<evidence type="ECO:0000313" key="6">
    <source>
        <dbReference type="Proteomes" id="UP000030651"/>
    </source>
</evidence>
<dbReference type="Proteomes" id="UP000030651">
    <property type="component" value="Unassembled WGS sequence"/>
</dbReference>
<dbReference type="Gene3D" id="3.40.50.1580">
    <property type="entry name" value="Nucleoside phosphorylase domain"/>
    <property type="match status" value="1"/>
</dbReference>
<keyword evidence="2" id="KW-0040">ANK repeat</keyword>
<organism evidence="5 6">
    <name type="scientific">Pestalotiopsis fici (strain W106-1 / CGMCC3.15140)</name>
    <dbReference type="NCBI Taxonomy" id="1229662"/>
    <lineage>
        <taxon>Eukaryota</taxon>
        <taxon>Fungi</taxon>
        <taxon>Dikarya</taxon>
        <taxon>Ascomycota</taxon>
        <taxon>Pezizomycotina</taxon>
        <taxon>Sordariomycetes</taxon>
        <taxon>Xylariomycetidae</taxon>
        <taxon>Amphisphaeriales</taxon>
        <taxon>Sporocadaceae</taxon>
        <taxon>Pestalotiopsis</taxon>
    </lineage>
</organism>
<dbReference type="Gene3D" id="1.25.40.20">
    <property type="entry name" value="Ankyrin repeat-containing domain"/>
    <property type="match status" value="1"/>
</dbReference>
<name>W3XE94_PESFW</name>
<dbReference type="OMA" id="EDYRYGN"/>
<dbReference type="AlphaFoldDB" id="W3XE94"/>
<dbReference type="InterPro" id="IPR035994">
    <property type="entry name" value="Nucleoside_phosphorylase_sf"/>
</dbReference>
<dbReference type="Pfam" id="PF01048">
    <property type="entry name" value="PNP_UDP_1"/>
    <property type="match status" value="1"/>
</dbReference>
<dbReference type="SUPFAM" id="SSF48403">
    <property type="entry name" value="Ankyrin repeat"/>
    <property type="match status" value="1"/>
</dbReference>
<dbReference type="EMBL" id="KI912110">
    <property type="protein sequence ID" value="ETS84370.1"/>
    <property type="molecule type" value="Genomic_DNA"/>
</dbReference>
<proteinExistence type="predicted"/>
<feature type="repeat" description="ANK" evidence="2">
    <location>
        <begin position="1108"/>
        <end position="1140"/>
    </location>
</feature>
<keyword evidence="1" id="KW-0677">Repeat</keyword>
<dbReference type="Gene3D" id="3.40.50.300">
    <property type="entry name" value="P-loop containing nucleotide triphosphate hydrolases"/>
    <property type="match status" value="1"/>
</dbReference>
<feature type="repeat" description="ANK" evidence="2">
    <location>
        <begin position="994"/>
        <end position="1026"/>
    </location>
</feature>
<feature type="repeat" description="ANK" evidence="2">
    <location>
        <begin position="928"/>
        <end position="960"/>
    </location>
</feature>
<dbReference type="Pfam" id="PF22939">
    <property type="entry name" value="WHD_GPIID"/>
    <property type="match status" value="1"/>
</dbReference>
<dbReference type="InterPro" id="IPR036770">
    <property type="entry name" value="Ankyrin_rpt-contain_sf"/>
</dbReference>
<reference evidence="6" key="1">
    <citation type="journal article" date="2015" name="BMC Genomics">
        <title>Genomic and transcriptomic analysis of the endophytic fungus Pestalotiopsis fici reveals its lifestyle and high potential for synthesis of natural products.</title>
        <authorList>
            <person name="Wang X."/>
            <person name="Zhang X."/>
            <person name="Liu L."/>
            <person name="Xiang M."/>
            <person name="Wang W."/>
            <person name="Sun X."/>
            <person name="Che Y."/>
            <person name="Guo L."/>
            <person name="Liu G."/>
            <person name="Guo L."/>
            <person name="Wang C."/>
            <person name="Yin W.B."/>
            <person name="Stadler M."/>
            <person name="Zhang X."/>
            <person name="Liu X."/>
        </authorList>
    </citation>
    <scope>NUCLEOTIDE SEQUENCE [LARGE SCALE GENOMIC DNA]</scope>
    <source>
        <strain evidence="6">W106-1 / CGMCC3.15140</strain>
    </source>
</reference>
<dbReference type="InterPro" id="IPR000845">
    <property type="entry name" value="Nucleoside_phosphorylase_d"/>
</dbReference>
<sequence length="1225" mass="136687">MSTTDHFSIGWICAIDTEIIAAEIMFDEILSAPDGIPTSDVNSYKFGRISGHHVVVACLPQSQYGISNATAAVKDMLRSFPIKTVVMVGIAGGAPNLANGVDIRLGDVVVSSPGSHNGGVLQYGYGKKHQDENDPLRFETTGHLNQPPLSMLNAVNQLKATHRMEGHQIQRNMEEALLKRPKLKAKLRRELQRPDTATDRLYQSSIIHAEDHRTCDACGDDQATLAMRDARDPDDDDPVIHYGLIASSDSLMKDAIMRDRLSRERNVLCFEMEAAGLMNHVPCIAIRGICDYSDSHKNKIWQGYAAMTAAAYAKELLGDIRPDQMRAEGRLIDRLEAGLSKLNNEVADIKNGIHRGKIAKWLSPPDPSTNLNKAQAQHQSGTGDWFLGSDTYLTWKKERNSFLWLHGIPGCGKTVLSSSIVADIASSPLSSQSLLYFYFDFNDADKQSLGGAVRSLISQMYSQQKVIRSQVEALHSSCQGGDRQPDDASLHKLLHDILQHAGEVWMVLDALDECHNRDEDPRHKLLPWIKGLRDLGLNIHIMVTSRPEQDIKSSVEAWASNKEMIHLRSNLVDDDIKAYIKSKIEAMDRWKTRSDVRETIETALSQKANGMFRWVSCQFDVLNDCIDLPSVQRELQNLPRSLEATYERILQNVKEQHRRYATRLLQFLTYSDRPLRLEEAVDAIAVDTSSQPRFDPKNRLPIPHDIIQCCSSLVVLVKARNGVDELNLAHFSVQEYLMSSRPKAFLTEDLEKLNATAAILETCLSYLLDIECSTGEFQLPFGKDDRYPLVDYCVDNWLDYATFVELSTKKAVPIVLEYLHSERFTIIRNVYQDSSEHRPRDKGGLRTLTLSRSGDVEVIEESVARLRCAASGGLQYTTRVLLARGVDINARSRWRNTAISIASYFGHLDVVQELLKNGAAVNTQSGCHERDALRCASMKGHTEIVQLLLDHKAEIHTNDSERENALHLALRYDHIEVVQRLLEYGANADQSGGRRKPPLFVALERGNTDMVRTLLLHGADVTIQIHHKCALAIASLNGYEEIVRILLAHCPHVRLHDPQGIAMTGAVRKGHLKIVQMLLDHGVDINARVKITYRNTHCMFTAPPPGDDGETFLALASRSGHTEVVEVLLARGANVNAQSLDGSALEQATSQGHIEVVRALLNHGAHDINGRALAYALRQKTQFNEFGDIAQLLQPEAMTSMKRIATADSDLNFHKKRGMISSGDT</sequence>
<dbReference type="PROSITE" id="PS50088">
    <property type="entry name" value="ANK_REPEAT"/>
    <property type="match status" value="6"/>
</dbReference>
<dbReference type="OrthoDB" id="1577640at2759"/>
<dbReference type="PROSITE" id="PS50837">
    <property type="entry name" value="NACHT"/>
    <property type="match status" value="1"/>
</dbReference>
<dbReference type="PANTHER" id="PTHR46082:SF11">
    <property type="entry name" value="AAA+ ATPASE DOMAIN-CONTAINING PROTEIN-RELATED"/>
    <property type="match status" value="1"/>
</dbReference>
<feature type="domain" description="NACHT" evidence="4">
    <location>
        <begin position="401"/>
        <end position="547"/>
    </location>
</feature>
<dbReference type="GeneID" id="19267408"/>
<evidence type="ECO:0000313" key="5">
    <source>
        <dbReference type="EMBL" id="ETS84370.1"/>
    </source>
</evidence>
<dbReference type="InParanoid" id="W3XE94"/>
<dbReference type="Pfam" id="PF00023">
    <property type="entry name" value="Ank"/>
    <property type="match status" value="2"/>
</dbReference>
<dbReference type="HOGENOM" id="CLU_000288_34_2_1"/>
<evidence type="ECO:0000259" key="4">
    <source>
        <dbReference type="PROSITE" id="PS50837"/>
    </source>
</evidence>
<dbReference type="PANTHER" id="PTHR46082">
    <property type="entry name" value="ATP/GTP-BINDING PROTEIN-RELATED"/>
    <property type="match status" value="1"/>
</dbReference>
<dbReference type="eggNOG" id="KOG0504">
    <property type="taxonomic scope" value="Eukaryota"/>
</dbReference>
<feature type="coiled-coil region" evidence="3">
    <location>
        <begin position="325"/>
        <end position="352"/>
    </location>
</feature>
<dbReference type="STRING" id="1229662.W3XE94"/>
<feature type="repeat" description="ANK" evidence="2">
    <location>
        <begin position="894"/>
        <end position="926"/>
    </location>
</feature>
<dbReference type="SMART" id="SM00248">
    <property type="entry name" value="ANK"/>
    <property type="match status" value="9"/>
</dbReference>
<dbReference type="KEGG" id="pfy:PFICI_02395"/>
<dbReference type="GO" id="GO:0009116">
    <property type="term" value="P:nucleoside metabolic process"/>
    <property type="evidence" value="ECO:0007669"/>
    <property type="project" value="InterPro"/>
</dbReference>
<dbReference type="PROSITE" id="PS50297">
    <property type="entry name" value="ANK_REP_REGION"/>
    <property type="match status" value="5"/>
</dbReference>
<dbReference type="InterPro" id="IPR054471">
    <property type="entry name" value="GPIID_WHD"/>
</dbReference>
<feature type="repeat" description="ANK" evidence="2">
    <location>
        <begin position="1066"/>
        <end position="1090"/>
    </location>
</feature>
<dbReference type="SUPFAM" id="SSF52540">
    <property type="entry name" value="P-loop containing nucleoside triphosphate hydrolases"/>
    <property type="match status" value="1"/>
</dbReference>
<gene>
    <name evidence="5" type="ORF">PFICI_02395</name>
</gene>
<dbReference type="InterPro" id="IPR007111">
    <property type="entry name" value="NACHT_NTPase"/>
</dbReference>
<dbReference type="RefSeq" id="XP_007829167.1">
    <property type="nucleotide sequence ID" value="XM_007830976.1"/>
</dbReference>
<protein>
    <recommendedName>
        <fullName evidence="4">NACHT domain-containing protein</fullName>
    </recommendedName>
</protein>
<dbReference type="InterPro" id="IPR027417">
    <property type="entry name" value="P-loop_NTPase"/>
</dbReference>
<evidence type="ECO:0000256" key="2">
    <source>
        <dbReference type="PROSITE-ProRule" id="PRU00023"/>
    </source>
</evidence>
<keyword evidence="6" id="KW-1185">Reference proteome</keyword>
<keyword evidence="3" id="KW-0175">Coiled coil</keyword>